<feature type="transmembrane region" description="Helical" evidence="1">
    <location>
        <begin position="40"/>
        <end position="60"/>
    </location>
</feature>
<keyword evidence="1" id="KW-0472">Membrane</keyword>
<accession>A0A6I7THD8</accession>
<evidence type="ECO:0000256" key="1">
    <source>
        <dbReference type="SAM" id="Phobius"/>
    </source>
</evidence>
<comment type="caution">
    <text evidence="2">The sequence shown here is derived from an EMBL/GenBank/DDBJ whole genome shotgun (WGS) entry which is preliminary data.</text>
</comment>
<keyword evidence="5" id="KW-1185">Reference proteome</keyword>
<dbReference type="EMBL" id="LKPO01000004">
    <property type="protein sequence ID" value="OLF96603.1"/>
    <property type="molecule type" value="Genomic_DNA"/>
</dbReference>
<reference evidence="2 4" key="1">
    <citation type="journal article" date="2016" name="Front. Microbiol.">
        <title>High-Level Heat Resistance of Spores of Bacillus amyloliquefaciens and Bacillus licheniformis Results from the Presence of a spoVA Operon in a Tn1546 Transposon.</title>
        <authorList>
            <person name="Berendsen E.M."/>
            <person name="Koning R.A."/>
            <person name="Boekhorst J."/>
            <person name="de Jong A."/>
            <person name="Kuipers O.P."/>
            <person name="Wells-Bennik M.H."/>
        </authorList>
    </citation>
    <scope>NUCLEOTIDE SEQUENCE [LARGE SCALE GENOMIC DNA]</scope>
    <source>
        <strain evidence="2 4">B4121</strain>
    </source>
</reference>
<evidence type="ECO:0000313" key="4">
    <source>
        <dbReference type="Proteomes" id="UP000185604"/>
    </source>
</evidence>
<dbReference type="RefSeq" id="WP_020452517.1">
    <property type="nucleotide sequence ID" value="NZ_AP023088.1"/>
</dbReference>
<dbReference type="Proteomes" id="UP000185604">
    <property type="component" value="Unassembled WGS sequence"/>
</dbReference>
<keyword evidence="1" id="KW-1133">Transmembrane helix</keyword>
<keyword evidence="1" id="KW-0812">Transmembrane</keyword>
<evidence type="ECO:0000313" key="3">
    <source>
        <dbReference type="EMBL" id="TWL33822.1"/>
    </source>
</evidence>
<organism evidence="2 4">
    <name type="scientific">Bacillus paralicheniformis</name>
    <dbReference type="NCBI Taxonomy" id="1648923"/>
    <lineage>
        <taxon>Bacteria</taxon>
        <taxon>Bacillati</taxon>
        <taxon>Bacillota</taxon>
        <taxon>Bacilli</taxon>
        <taxon>Bacillales</taxon>
        <taxon>Bacillaceae</taxon>
        <taxon>Bacillus</taxon>
    </lineage>
</organism>
<dbReference type="EMBL" id="NILF01000067">
    <property type="protein sequence ID" value="TWL33822.1"/>
    <property type="molecule type" value="Genomic_DNA"/>
</dbReference>
<dbReference type="Proteomes" id="UP000429980">
    <property type="component" value="Unassembled WGS sequence"/>
</dbReference>
<feature type="transmembrane region" description="Helical" evidence="1">
    <location>
        <begin position="72"/>
        <end position="91"/>
    </location>
</feature>
<dbReference type="GeneID" id="56672733"/>
<evidence type="ECO:0000313" key="2">
    <source>
        <dbReference type="EMBL" id="OLF96603.1"/>
    </source>
</evidence>
<dbReference type="AlphaFoldDB" id="A0A6I7THD8"/>
<protein>
    <submittedName>
        <fullName evidence="2">Uncharacterized protein</fullName>
    </submittedName>
</protein>
<evidence type="ECO:0000313" key="5">
    <source>
        <dbReference type="Proteomes" id="UP000429980"/>
    </source>
</evidence>
<gene>
    <name evidence="2" type="ORF">B4121_0814</name>
    <name evidence="3" type="ORF">CHCC15381_0329</name>
</gene>
<feature type="transmembrane region" description="Helical" evidence="1">
    <location>
        <begin position="6"/>
        <end position="28"/>
    </location>
</feature>
<name>A0A6I7THD8_9BACI</name>
<sequence length="92" mass="10402">MMKSFFSAAYCFLMYAFIAYLWLLFITAVLDRTRFLNHSFLEAGVILIGTILFFSLSHHLSASLVKTNINRIGGIAAFCLVMAVHFFIVPLC</sequence>
<reference evidence="3 5" key="2">
    <citation type="submission" date="2019-06" db="EMBL/GenBank/DDBJ databases">
        <title>Genome sequence analysis of &gt;100 Bacillus licheniformis strains suggests intrinsic resistance to this species.</title>
        <authorList>
            <person name="Wels M."/>
            <person name="Siezen R.J."/>
            <person name="Johansen E."/>
            <person name="Stuer-Lauridsen B."/>
            <person name="Bjerre K."/>
            <person name="Nielsen B.K.K."/>
        </authorList>
    </citation>
    <scope>NUCLEOTIDE SEQUENCE [LARGE SCALE GENOMIC DNA]</scope>
    <source>
        <strain evidence="3 5">BAC-15381</strain>
    </source>
</reference>
<proteinExistence type="predicted"/>